<protein>
    <submittedName>
        <fullName evidence="1">Uncharacterized protein</fullName>
    </submittedName>
</protein>
<evidence type="ECO:0000313" key="2">
    <source>
        <dbReference type="Proteomes" id="UP000530928"/>
    </source>
</evidence>
<dbReference type="Proteomes" id="UP000530928">
    <property type="component" value="Unassembled WGS sequence"/>
</dbReference>
<comment type="caution">
    <text evidence="1">The sequence shown here is derived from an EMBL/GenBank/DDBJ whole genome shotgun (WGS) entry which is preliminary data.</text>
</comment>
<dbReference type="AlphaFoldDB" id="A0A7W0HVT8"/>
<accession>A0A7W0HVT8</accession>
<dbReference type="RefSeq" id="WP_181616119.1">
    <property type="nucleotide sequence ID" value="NZ_BAABAM010000013.1"/>
</dbReference>
<proteinExistence type="predicted"/>
<keyword evidence="2" id="KW-1185">Reference proteome</keyword>
<reference evidence="1 2" key="1">
    <citation type="submission" date="2020-07" db="EMBL/GenBank/DDBJ databases">
        <title>Genomic Encyclopedia of Type Strains, Phase IV (KMG-IV): sequencing the most valuable type-strain genomes for metagenomic binning, comparative biology and taxonomic classification.</title>
        <authorList>
            <person name="Goeker M."/>
        </authorList>
    </citation>
    <scope>NUCLEOTIDE SEQUENCE [LARGE SCALE GENOMIC DNA]</scope>
    <source>
        <strain evidence="1 2">DSM 45533</strain>
    </source>
</reference>
<gene>
    <name evidence="1" type="ORF">HNR30_008810</name>
</gene>
<organism evidence="1 2">
    <name type="scientific">Nonomuraea soli</name>
    <dbReference type="NCBI Taxonomy" id="1032476"/>
    <lineage>
        <taxon>Bacteria</taxon>
        <taxon>Bacillati</taxon>
        <taxon>Actinomycetota</taxon>
        <taxon>Actinomycetes</taxon>
        <taxon>Streptosporangiales</taxon>
        <taxon>Streptosporangiaceae</taxon>
        <taxon>Nonomuraea</taxon>
    </lineage>
</organism>
<sequence length="60" mass="6905">MTLADLIAEYGDRWVIRDEPHTSATRRRPLTAEECKDYSMTLFAPDLAALGQRLQREDLP</sequence>
<evidence type="ECO:0000313" key="1">
    <source>
        <dbReference type="EMBL" id="MBA2897412.1"/>
    </source>
</evidence>
<name>A0A7W0HVT8_9ACTN</name>
<dbReference type="EMBL" id="JACDUR010000011">
    <property type="protein sequence ID" value="MBA2897412.1"/>
    <property type="molecule type" value="Genomic_DNA"/>
</dbReference>